<protein>
    <submittedName>
        <fullName evidence="1">Uncharacterized protein</fullName>
    </submittedName>
</protein>
<reference evidence="1" key="1">
    <citation type="submission" date="2023-03" db="EMBL/GenBank/DDBJ databases">
        <title>Massive genome expansion in bonnet fungi (Mycena s.s.) driven by repeated elements and novel gene families across ecological guilds.</title>
        <authorList>
            <consortium name="Lawrence Berkeley National Laboratory"/>
            <person name="Harder C.B."/>
            <person name="Miyauchi S."/>
            <person name="Viragh M."/>
            <person name="Kuo A."/>
            <person name="Thoen E."/>
            <person name="Andreopoulos B."/>
            <person name="Lu D."/>
            <person name="Skrede I."/>
            <person name="Drula E."/>
            <person name="Henrissat B."/>
            <person name="Morin E."/>
            <person name="Kohler A."/>
            <person name="Barry K."/>
            <person name="LaButti K."/>
            <person name="Morin E."/>
            <person name="Salamov A."/>
            <person name="Lipzen A."/>
            <person name="Mereny Z."/>
            <person name="Hegedus B."/>
            <person name="Baldrian P."/>
            <person name="Stursova M."/>
            <person name="Weitz H."/>
            <person name="Taylor A."/>
            <person name="Grigoriev I.V."/>
            <person name="Nagy L.G."/>
            <person name="Martin F."/>
            <person name="Kauserud H."/>
        </authorList>
    </citation>
    <scope>NUCLEOTIDE SEQUENCE</scope>
    <source>
        <strain evidence="1">CBHHK188m</strain>
    </source>
</reference>
<gene>
    <name evidence="1" type="ORF">DFH07DRAFT_389695</name>
</gene>
<accession>A0AAD7NZI9</accession>
<sequence>MNRNPAETHYYGDRVITLNGGLAAQYEETARGSDTEANLGFLLGLTFLHELVHVWIRHVLAGFLPPDWETPPLLEGHAGESGRALEWQLLGGDLKVTWDEGDSFLVDRYKRISGIWLAPPEAHARSVYRRIGSILFSRRFLLRPDVEIIGSAHLADFHRKLAGEHSINLWAALADVVRIDAGAEPEFMEHRQLEIRGPILRASPASPGTVCVERIYVDIPEPAAQCGIEKARAEGARPTPRMGTF</sequence>
<dbReference type="EMBL" id="JARJLG010000004">
    <property type="protein sequence ID" value="KAJ7781854.1"/>
    <property type="molecule type" value="Genomic_DNA"/>
</dbReference>
<proteinExistence type="predicted"/>
<organism evidence="1 2">
    <name type="scientific">Mycena maculata</name>
    <dbReference type="NCBI Taxonomy" id="230809"/>
    <lineage>
        <taxon>Eukaryota</taxon>
        <taxon>Fungi</taxon>
        <taxon>Dikarya</taxon>
        <taxon>Basidiomycota</taxon>
        <taxon>Agaricomycotina</taxon>
        <taxon>Agaricomycetes</taxon>
        <taxon>Agaricomycetidae</taxon>
        <taxon>Agaricales</taxon>
        <taxon>Marasmiineae</taxon>
        <taxon>Mycenaceae</taxon>
        <taxon>Mycena</taxon>
    </lineage>
</organism>
<dbReference type="Proteomes" id="UP001215280">
    <property type="component" value="Unassembled WGS sequence"/>
</dbReference>
<evidence type="ECO:0000313" key="1">
    <source>
        <dbReference type="EMBL" id="KAJ7781854.1"/>
    </source>
</evidence>
<name>A0AAD7NZI9_9AGAR</name>
<dbReference type="AlphaFoldDB" id="A0AAD7NZI9"/>
<comment type="caution">
    <text evidence="1">The sequence shown here is derived from an EMBL/GenBank/DDBJ whole genome shotgun (WGS) entry which is preliminary data.</text>
</comment>
<evidence type="ECO:0000313" key="2">
    <source>
        <dbReference type="Proteomes" id="UP001215280"/>
    </source>
</evidence>
<keyword evidence="2" id="KW-1185">Reference proteome</keyword>